<feature type="compositionally biased region" description="Basic and acidic residues" evidence="1">
    <location>
        <begin position="207"/>
        <end position="224"/>
    </location>
</feature>
<evidence type="ECO:0000256" key="1">
    <source>
        <dbReference type="SAM" id="MobiDB-lite"/>
    </source>
</evidence>
<evidence type="ECO:0000313" key="2">
    <source>
        <dbReference type="EMBL" id="RMB11932.1"/>
    </source>
</evidence>
<dbReference type="AlphaFoldDB" id="A0A3M0CR10"/>
<name>A0A3M0CR10_9PROT</name>
<comment type="caution">
    <text evidence="2">The sequence shown here is derived from an EMBL/GenBank/DDBJ whole genome shotgun (WGS) entry which is preliminary data.</text>
</comment>
<dbReference type="RefSeq" id="WP_121937160.1">
    <property type="nucleotide sequence ID" value="NZ_REFR01000009.1"/>
</dbReference>
<sequence length="311" mass="35524">MPYETNPDGTQTWVPEDDRVDSEVARITAGNTPLMRQARAGARARAHRRGLMSTSLAAGAGEQAVISTALPMAQQNAQQTARKNLSRQQYGQDLGIVREQGTQQRLSTDNEFARRGELSAQEYGQQGRLIDRDYDRRGQLSAQEFDQQGRLIDRDYGHRRDLSAQDYRQQGSLMDRDFAGRAGLLNTEYDRRGRLSAQEARQQSDLQRQRNRFEADQRSRDRHIQAKTARLDRASRERVNALNVTTQERERAATLATQANATYNQALANIAANPDLPSAARRRMQQEALDVYRNNMTMLEKLYNRRLNWEA</sequence>
<dbReference type="OrthoDB" id="7303567at2"/>
<evidence type="ECO:0000313" key="3">
    <source>
        <dbReference type="Proteomes" id="UP000271227"/>
    </source>
</evidence>
<accession>A0A3M0CR10</accession>
<feature type="region of interest" description="Disordered" evidence="1">
    <location>
        <begin position="193"/>
        <end position="224"/>
    </location>
</feature>
<reference evidence="2 3" key="1">
    <citation type="submission" date="2018-10" db="EMBL/GenBank/DDBJ databases">
        <title>Genomic Encyclopedia of Archaeal and Bacterial Type Strains, Phase II (KMG-II): from individual species to whole genera.</title>
        <authorList>
            <person name="Goeker M."/>
        </authorList>
    </citation>
    <scope>NUCLEOTIDE SEQUENCE [LARGE SCALE GENOMIC DNA]</scope>
    <source>
        <strain evidence="2 3">DSM 25217</strain>
    </source>
</reference>
<dbReference type="EMBL" id="REFR01000009">
    <property type="protein sequence ID" value="RMB11932.1"/>
    <property type="molecule type" value="Genomic_DNA"/>
</dbReference>
<protein>
    <submittedName>
        <fullName evidence="2">Uncharacterized protein</fullName>
    </submittedName>
</protein>
<proteinExistence type="predicted"/>
<dbReference type="InParanoid" id="A0A3M0CR10"/>
<gene>
    <name evidence="2" type="ORF">BXY39_0419</name>
</gene>
<keyword evidence="3" id="KW-1185">Reference proteome</keyword>
<dbReference type="Proteomes" id="UP000271227">
    <property type="component" value="Unassembled WGS sequence"/>
</dbReference>
<organism evidence="2 3">
    <name type="scientific">Eilatimonas milleporae</name>
    <dbReference type="NCBI Taxonomy" id="911205"/>
    <lineage>
        <taxon>Bacteria</taxon>
        <taxon>Pseudomonadati</taxon>
        <taxon>Pseudomonadota</taxon>
        <taxon>Alphaproteobacteria</taxon>
        <taxon>Kordiimonadales</taxon>
        <taxon>Kordiimonadaceae</taxon>
        <taxon>Eilatimonas</taxon>
    </lineage>
</organism>